<sequence length="119" mass="13510">MDFAMDKVLFEIQAEVCARYGSPFVPAPSKLKVGISKNVRDGVRPLNGMRINPEDGTSGWFIWAGEERSDAADFFIPLHIEHLIEWAPLVIPYLALSPGWRFLVTEAVEDVWRDPLLRL</sequence>
<feature type="domain" description="Imm33-like" evidence="1">
    <location>
        <begin position="13"/>
        <end position="114"/>
    </location>
</feature>
<reference evidence="2 3" key="1">
    <citation type="submission" date="2015-07" db="EMBL/GenBank/DDBJ databases">
        <title>Draft genome sequence of the Amantichitinum ursilacus IGB-41, a new chitin-degrading bacterium.</title>
        <authorList>
            <person name="Kirstahler P."/>
            <person name="Guenther M."/>
            <person name="Grumaz C."/>
            <person name="Rupp S."/>
            <person name="Zibek S."/>
            <person name="Sohn K."/>
        </authorList>
    </citation>
    <scope>NUCLEOTIDE SEQUENCE [LARGE SCALE GENOMIC DNA]</scope>
    <source>
        <strain evidence="2 3">IGB-41</strain>
    </source>
</reference>
<dbReference type="Pfam" id="PF24719">
    <property type="entry name" value="Imm33-like"/>
    <property type="match status" value="1"/>
</dbReference>
<dbReference type="EMBL" id="LAQT01000002">
    <property type="protein sequence ID" value="KPC54577.1"/>
    <property type="molecule type" value="Genomic_DNA"/>
</dbReference>
<organism evidence="2 3">
    <name type="scientific">Amantichitinum ursilacus</name>
    <dbReference type="NCBI Taxonomy" id="857265"/>
    <lineage>
        <taxon>Bacteria</taxon>
        <taxon>Pseudomonadati</taxon>
        <taxon>Pseudomonadota</taxon>
        <taxon>Betaproteobacteria</taxon>
        <taxon>Neisseriales</taxon>
        <taxon>Chitinibacteraceae</taxon>
        <taxon>Amantichitinum</taxon>
    </lineage>
</organism>
<proteinExistence type="predicted"/>
<accession>A0A0N0XKC1</accession>
<name>A0A0N0XKC1_9NEIS</name>
<evidence type="ECO:0000313" key="3">
    <source>
        <dbReference type="Proteomes" id="UP000037939"/>
    </source>
</evidence>
<protein>
    <recommendedName>
        <fullName evidence="1">Imm33-like domain-containing protein</fullName>
    </recommendedName>
</protein>
<keyword evidence="3" id="KW-1185">Reference proteome</keyword>
<dbReference type="Proteomes" id="UP000037939">
    <property type="component" value="Unassembled WGS sequence"/>
</dbReference>
<evidence type="ECO:0000259" key="1">
    <source>
        <dbReference type="Pfam" id="PF24719"/>
    </source>
</evidence>
<gene>
    <name evidence="2" type="ORF">WG78_03360</name>
</gene>
<evidence type="ECO:0000313" key="2">
    <source>
        <dbReference type="EMBL" id="KPC54577.1"/>
    </source>
</evidence>
<dbReference type="STRING" id="857265.WG78_03360"/>
<dbReference type="InterPro" id="IPR056509">
    <property type="entry name" value="Imm33-like"/>
</dbReference>
<comment type="caution">
    <text evidence="2">The sequence shown here is derived from an EMBL/GenBank/DDBJ whole genome shotgun (WGS) entry which is preliminary data.</text>
</comment>
<dbReference type="AlphaFoldDB" id="A0A0N0XKC1"/>